<reference evidence="2 3" key="1">
    <citation type="submission" date="2020-12" db="EMBL/GenBank/DDBJ databases">
        <authorList>
            <person name="Zhou J."/>
        </authorList>
    </citation>
    <scope>NUCLEOTIDE SEQUENCE [LARGE SCALE GENOMIC DNA]</scope>
    <source>
        <strain evidence="2 3">CCUG 61299</strain>
    </source>
</reference>
<dbReference type="Proteomes" id="UP000595895">
    <property type="component" value="Chromosome"/>
</dbReference>
<dbReference type="RefSeq" id="WP_200277275.1">
    <property type="nucleotide sequence ID" value="NZ_CP066802.1"/>
</dbReference>
<evidence type="ECO:0000313" key="3">
    <source>
        <dbReference type="Proteomes" id="UP000595895"/>
    </source>
</evidence>
<dbReference type="AlphaFoldDB" id="A0A7T7S237"/>
<organism evidence="2 3">
    <name type="scientific">Actinomyces weissii</name>
    <dbReference type="NCBI Taxonomy" id="675090"/>
    <lineage>
        <taxon>Bacteria</taxon>
        <taxon>Bacillati</taxon>
        <taxon>Actinomycetota</taxon>
        <taxon>Actinomycetes</taxon>
        <taxon>Actinomycetales</taxon>
        <taxon>Actinomycetaceae</taxon>
        <taxon>Actinomyces</taxon>
    </lineage>
</organism>
<dbReference type="InterPro" id="IPR052942">
    <property type="entry name" value="LPS_cholinephosphotransferase"/>
</dbReference>
<dbReference type="InterPro" id="IPR007074">
    <property type="entry name" value="LicD/FKTN/FKRP_NTP_transf"/>
</dbReference>
<feature type="domain" description="LicD/FKTN/FKRP nucleotidyltransferase" evidence="1">
    <location>
        <begin position="30"/>
        <end position="249"/>
    </location>
</feature>
<evidence type="ECO:0000313" key="2">
    <source>
        <dbReference type="EMBL" id="QQM67933.1"/>
    </source>
</evidence>
<protein>
    <submittedName>
        <fullName evidence="2">LicD family protein</fullName>
    </submittedName>
</protein>
<evidence type="ECO:0000259" key="1">
    <source>
        <dbReference type="Pfam" id="PF04991"/>
    </source>
</evidence>
<keyword evidence="3" id="KW-1185">Reference proteome</keyword>
<dbReference type="EMBL" id="CP066802">
    <property type="protein sequence ID" value="QQM67933.1"/>
    <property type="molecule type" value="Genomic_DNA"/>
</dbReference>
<dbReference type="Pfam" id="PF04991">
    <property type="entry name" value="LicD"/>
    <property type="match status" value="1"/>
</dbReference>
<accession>A0A7T7S237</accession>
<gene>
    <name evidence="2" type="ORF">JG540_03465</name>
</gene>
<name>A0A7T7S237_9ACTO</name>
<dbReference type="KEGG" id="awe:JG540_03465"/>
<dbReference type="PANTHER" id="PTHR43404">
    <property type="entry name" value="LIPOPOLYSACCHARIDE CHOLINEPHOSPHOTRANSFERASE LICD"/>
    <property type="match status" value="1"/>
</dbReference>
<proteinExistence type="predicted"/>
<dbReference type="GO" id="GO:0009100">
    <property type="term" value="P:glycoprotein metabolic process"/>
    <property type="evidence" value="ECO:0007669"/>
    <property type="project" value="UniProtKB-ARBA"/>
</dbReference>
<sequence>MTKGLPLTSIEIKNAELEILEVFDKTFADSGLRYSLAGGTLLGAIRHKGFIPWDDDIDVNVPRPDFDRFVSTFIQGGLPEGYAIECYPAGTTDPIFVKLVRLDFAVKERYSSECRHLWIDVFPVDGLPTSMHDLAVLYKRVRRLRLLTLLATADPREGRSTFRKLAKRFLVPFLNELRIGDWAARRLVSQCRKVPLTAADRIGGIAWGLYGTGEALPGDAFDRLVQVEFEGAQYWAIEDWETYLKGLYGDFWKLPPESARVGHDMEVYRSE</sequence>
<dbReference type="PANTHER" id="PTHR43404:SF2">
    <property type="entry name" value="LIPOPOLYSACCHARIDE CHOLINEPHOSPHOTRANSFERASE LICD"/>
    <property type="match status" value="1"/>
</dbReference>